<dbReference type="SUPFAM" id="SSF52833">
    <property type="entry name" value="Thioredoxin-like"/>
    <property type="match status" value="1"/>
</dbReference>
<dbReference type="NCBIfam" id="TIGR02174">
    <property type="entry name" value="CXXU_selWTH"/>
    <property type="match status" value="1"/>
</dbReference>
<evidence type="ECO:0000313" key="3">
    <source>
        <dbReference type="EMBL" id="KAK6935717.1"/>
    </source>
</evidence>
<dbReference type="PANTHER" id="PTHR13544:SF12">
    <property type="entry name" value="SELT-LIKE PROTEIN"/>
    <property type="match status" value="1"/>
</dbReference>
<dbReference type="InterPro" id="IPR036249">
    <property type="entry name" value="Thioredoxin-like_sf"/>
</dbReference>
<dbReference type="Gene3D" id="3.40.30.10">
    <property type="entry name" value="Glutaredoxin"/>
    <property type="match status" value="1"/>
</dbReference>
<dbReference type="Proteomes" id="UP001370490">
    <property type="component" value="Unassembled WGS sequence"/>
</dbReference>
<comment type="caution">
    <text evidence="3">The sequence shown here is derived from an EMBL/GenBank/DDBJ whole genome shotgun (WGS) entry which is preliminary data.</text>
</comment>
<dbReference type="GO" id="GO:0005789">
    <property type="term" value="C:endoplasmic reticulum membrane"/>
    <property type="evidence" value="ECO:0007669"/>
    <property type="project" value="TreeGrafter"/>
</dbReference>
<dbReference type="InterPro" id="IPR011893">
    <property type="entry name" value="Selenoprotein_Rdx-typ"/>
</dbReference>
<dbReference type="PANTHER" id="PTHR13544">
    <property type="entry name" value="SELENOPROTEIN T"/>
    <property type="match status" value="1"/>
</dbReference>
<reference evidence="3 4" key="1">
    <citation type="submission" date="2023-12" db="EMBL/GenBank/DDBJ databases">
        <title>A high-quality genome assembly for Dillenia turbinata (Dilleniales).</title>
        <authorList>
            <person name="Chanderbali A."/>
        </authorList>
    </citation>
    <scope>NUCLEOTIDE SEQUENCE [LARGE SCALE GENOMIC DNA]</scope>
    <source>
        <strain evidence="3">LSX21</strain>
        <tissue evidence="3">Leaf</tissue>
    </source>
</reference>
<proteinExistence type="predicted"/>
<keyword evidence="2" id="KW-0676">Redox-active center</keyword>
<organism evidence="3 4">
    <name type="scientific">Dillenia turbinata</name>
    <dbReference type="NCBI Taxonomy" id="194707"/>
    <lineage>
        <taxon>Eukaryota</taxon>
        <taxon>Viridiplantae</taxon>
        <taxon>Streptophyta</taxon>
        <taxon>Embryophyta</taxon>
        <taxon>Tracheophyta</taxon>
        <taxon>Spermatophyta</taxon>
        <taxon>Magnoliopsida</taxon>
        <taxon>eudicotyledons</taxon>
        <taxon>Gunneridae</taxon>
        <taxon>Pentapetalae</taxon>
        <taxon>Dilleniales</taxon>
        <taxon>Dilleniaceae</taxon>
        <taxon>Dillenia</taxon>
    </lineage>
</organism>
<sequence>MAPAALFLGRGTAVTMKKMLETSFPKIHVILENHPAPLGKRLLANLIPVMQIGVTSIVITGEQIFPMMGITMPPQWYLSLRANRFGAVATTWLIGNTLKSTLQSSGAFEVHYNGKLVFSKLKEDRFPGEIELRDLIARRLTNSKVIDNVGNQLSSFSEDLTV</sequence>
<evidence type="ECO:0000313" key="4">
    <source>
        <dbReference type="Proteomes" id="UP001370490"/>
    </source>
</evidence>
<dbReference type="GO" id="GO:0004791">
    <property type="term" value="F:thioredoxin-disulfide reductase (NADPH) activity"/>
    <property type="evidence" value="ECO:0007669"/>
    <property type="project" value="TreeGrafter"/>
</dbReference>
<keyword evidence="1" id="KW-0732">Signal</keyword>
<protein>
    <submittedName>
        <fullName evidence="3">Selenoprotein, Rdx-type</fullName>
    </submittedName>
</protein>
<gene>
    <name evidence="3" type="ORF">RJ641_032747</name>
</gene>
<dbReference type="GO" id="GO:0045454">
    <property type="term" value="P:cell redox homeostasis"/>
    <property type="evidence" value="ECO:0007669"/>
    <property type="project" value="TreeGrafter"/>
</dbReference>
<dbReference type="Pfam" id="PF10262">
    <property type="entry name" value="Rdx"/>
    <property type="match status" value="1"/>
</dbReference>
<accession>A0AAN8ZFD2</accession>
<keyword evidence="4" id="KW-1185">Reference proteome</keyword>
<evidence type="ECO:0000256" key="2">
    <source>
        <dbReference type="ARBA" id="ARBA00023284"/>
    </source>
</evidence>
<name>A0AAN8ZFD2_9MAGN</name>
<evidence type="ECO:0000256" key="1">
    <source>
        <dbReference type="ARBA" id="ARBA00022729"/>
    </source>
</evidence>
<dbReference type="EMBL" id="JBAMMX010000007">
    <property type="protein sequence ID" value="KAK6935717.1"/>
    <property type="molecule type" value="Genomic_DNA"/>
</dbReference>
<dbReference type="AlphaFoldDB" id="A0AAN8ZFD2"/>
<dbReference type="InterPro" id="IPR019389">
    <property type="entry name" value="Selenoprotein_T"/>
</dbReference>